<organism evidence="1 2">
    <name type="scientific">Emydomyces testavorans</name>
    <dbReference type="NCBI Taxonomy" id="2070801"/>
    <lineage>
        <taxon>Eukaryota</taxon>
        <taxon>Fungi</taxon>
        <taxon>Dikarya</taxon>
        <taxon>Ascomycota</taxon>
        <taxon>Pezizomycotina</taxon>
        <taxon>Eurotiomycetes</taxon>
        <taxon>Eurotiomycetidae</taxon>
        <taxon>Onygenales</taxon>
        <taxon>Nannizziopsiaceae</taxon>
        <taxon>Emydomyces</taxon>
    </lineage>
</organism>
<protein>
    <submittedName>
        <fullName evidence="1">Nuclear transport factor 2 family protein</fullName>
        <ecNumber evidence="1">3.1.1.45</ecNumber>
    </submittedName>
</protein>
<dbReference type="Gene3D" id="3.10.450.50">
    <property type="match status" value="1"/>
</dbReference>
<dbReference type="SUPFAM" id="SSF54427">
    <property type="entry name" value="NTF2-like"/>
    <property type="match status" value="1"/>
</dbReference>
<dbReference type="EMBL" id="CP120629">
    <property type="protein sequence ID" value="WEW60158.1"/>
    <property type="molecule type" value="Genomic_DNA"/>
</dbReference>
<name>A0AAF0DL33_9EURO</name>
<keyword evidence="1" id="KW-0378">Hydrolase</keyword>
<dbReference type="PANTHER" id="PTHR38436:SF3">
    <property type="entry name" value="CARBOXYMETHYLENEBUTENOLIDASE-RELATED"/>
    <property type="match status" value="1"/>
</dbReference>
<dbReference type="EC" id="3.1.1.45" evidence="1"/>
<keyword evidence="2" id="KW-1185">Reference proteome</keyword>
<sequence length="414" mass="46587">MDTDEPSVPLPSAAAIEIGPRIRLQPPLSRRGHGPGLIIAMPGDLARNEGQVTLDPPPRQKWAEEGYAVVEIQLSAERDAPFLKDAIKTGVDRLIALAACDVKDRFGLILYNSSILRPDEVSDLNSSLQFLPITAIVIYGAPISFKIPRLVQLPLSCKNEQQTPAAEANVKIHEYAEANSSYFVIPNHKDFLPSSAAVAHTRSLTFLKSKLGGPNFDLEAIWDEHTFFEFEDRSVAKTMGTMVQEPYVNHVPTMTGGIGRDRLSNFYRYHFIWNNPKDTKLELTSRTVGVDRVIDEFIFCFTHDEQIDWLAPGIPPTGQPVRLPMVSVVNVRGDRLYHEHIWWDQACLLRQLGLLPEYLPFPYPLPDGRRPADGKRFEYRVPATGAEAARKLVDENSVESNEMFAFEVREVEDR</sequence>
<reference evidence="1" key="1">
    <citation type="submission" date="2023-03" db="EMBL/GenBank/DDBJ databases">
        <title>Emydomyces testavorans Genome Sequence.</title>
        <authorList>
            <person name="Hoyer L."/>
        </authorList>
    </citation>
    <scope>NUCLEOTIDE SEQUENCE</scope>
    <source>
        <strain evidence="1">16-2883</strain>
    </source>
</reference>
<dbReference type="GO" id="GO:0008806">
    <property type="term" value="F:carboxymethylenebutenolidase activity"/>
    <property type="evidence" value="ECO:0007669"/>
    <property type="project" value="UniProtKB-EC"/>
</dbReference>
<dbReference type="Proteomes" id="UP001219355">
    <property type="component" value="Chromosome 3"/>
</dbReference>
<dbReference type="PANTHER" id="PTHR38436">
    <property type="entry name" value="POLYKETIDE CYCLASE SNOAL-LIKE DOMAIN"/>
    <property type="match status" value="1"/>
</dbReference>
<dbReference type="GO" id="GO:0030638">
    <property type="term" value="P:polyketide metabolic process"/>
    <property type="evidence" value="ECO:0007669"/>
    <property type="project" value="InterPro"/>
</dbReference>
<dbReference type="AlphaFoldDB" id="A0AAF0DL33"/>
<accession>A0AAF0DL33</accession>
<dbReference type="InterPro" id="IPR032710">
    <property type="entry name" value="NTF2-like_dom_sf"/>
</dbReference>
<evidence type="ECO:0000313" key="1">
    <source>
        <dbReference type="EMBL" id="WEW60158.1"/>
    </source>
</evidence>
<dbReference type="InterPro" id="IPR009959">
    <property type="entry name" value="Cyclase_SnoaL-like"/>
</dbReference>
<gene>
    <name evidence="1" type="ORF">PRK78_005643</name>
</gene>
<evidence type="ECO:0000313" key="2">
    <source>
        <dbReference type="Proteomes" id="UP001219355"/>
    </source>
</evidence>
<proteinExistence type="predicted"/>